<evidence type="ECO:0000313" key="2">
    <source>
        <dbReference type="Proteomes" id="UP001240447"/>
    </source>
</evidence>
<dbReference type="InterPro" id="IPR016181">
    <property type="entry name" value="Acyl_CoA_acyltransferase"/>
</dbReference>
<reference evidence="1 2" key="1">
    <citation type="submission" date="2023-07" db="EMBL/GenBank/DDBJ databases">
        <title>Sequencing the genomes of 1000 actinobacteria strains.</title>
        <authorList>
            <person name="Klenk H.-P."/>
        </authorList>
    </citation>
    <scope>NUCLEOTIDE SEQUENCE [LARGE SCALE GENOMIC DNA]</scope>
    <source>
        <strain evidence="1 2">GD13</strain>
    </source>
</reference>
<comment type="caution">
    <text evidence="1">The sequence shown here is derived from an EMBL/GenBank/DDBJ whole genome shotgun (WGS) entry which is preliminary data.</text>
</comment>
<keyword evidence="2" id="KW-1185">Reference proteome</keyword>
<evidence type="ECO:0008006" key="3">
    <source>
        <dbReference type="Google" id="ProtNLM"/>
    </source>
</evidence>
<dbReference type="Proteomes" id="UP001240447">
    <property type="component" value="Unassembled WGS sequence"/>
</dbReference>
<accession>A0ABT9NN82</accession>
<dbReference type="SUPFAM" id="SSF55729">
    <property type="entry name" value="Acyl-CoA N-acyltransferases (Nat)"/>
    <property type="match status" value="1"/>
</dbReference>
<organism evidence="1 2">
    <name type="scientific">Nocardioides massiliensis</name>
    <dbReference type="NCBI Taxonomy" id="1325935"/>
    <lineage>
        <taxon>Bacteria</taxon>
        <taxon>Bacillati</taxon>
        <taxon>Actinomycetota</taxon>
        <taxon>Actinomycetes</taxon>
        <taxon>Propionibacteriales</taxon>
        <taxon>Nocardioidaceae</taxon>
        <taxon>Nocardioides</taxon>
    </lineage>
</organism>
<name>A0ABT9NN82_9ACTN</name>
<protein>
    <recommendedName>
        <fullName evidence="3">N-acetyltransferase domain-containing protein</fullName>
    </recommendedName>
</protein>
<dbReference type="RefSeq" id="WP_068120614.1">
    <property type="nucleotide sequence ID" value="NZ_CCXJ01000290.1"/>
</dbReference>
<dbReference type="EMBL" id="JAUSQM010000001">
    <property type="protein sequence ID" value="MDP9821776.1"/>
    <property type="molecule type" value="Genomic_DNA"/>
</dbReference>
<sequence length="199" mass="21582">MTHVRDAGRQVNGLRVPGVHVERRTKLPEDEATVLYPHYERTFGPLRTAAAARHVLSLEEFVEDMADERIDKWVATDGEGNFLGLSILVTDLAAVPWASAEFYAARHPEHVARGAVWYLGFTMTIPGEQGGGIFATMLTAMMEAAVAEEVIVAWDMCEANVRAGLNDGIMGMLLKGAGAPSIQVDTQTYFTADFGVGAD</sequence>
<evidence type="ECO:0000313" key="1">
    <source>
        <dbReference type="EMBL" id="MDP9821776.1"/>
    </source>
</evidence>
<gene>
    <name evidence="1" type="ORF">J2S59_001585</name>
</gene>
<proteinExistence type="predicted"/>